<dbReference type="Proteomes" id="UP000784294">
    <property type="component" value="Unassembled WGS sequence"/>
</dbReference>
<evidence type="ECO:0000256" key="1">
    <source>
        <dbReference type="SAM" id="Coils"/>
    </source>
</evidence>
<feature type="coiled-coil region" evidence="1">
    <location>
        <begin position="47"/>
        <end position="110"/>
    </location>
</feature>
<keyword evidence="1" id="KW-0175">Coiled coil</keyword>
<dbReference type="EMBL" id="CAAALY010245530">
    <property type="protein sequence ID" value="VEL33292.1"/>
    <property type="molecule type" value="Genomic_DNA"/>
</dbReference>
<keyword evidence="3" id="KW-1185">Reference proteome</keyword>
<proteinExistence type="predicted"/>
<protein>
    <submittedName>
        <fullName evidence="2">Uncharacterized protein</fullName>
    </submittedName>
</protein>
<accession>A0A448XBY7</accession>
<name>A0A448XBY7_9PLAT</name>
<feature type="coiled-coil region" evidence="1">
    <location>
        <begin position="145"/>
        <end position="172"/>
    </location>
</feature>
<evidence type="ECO:0000313" key="2">
    <source>
        <dbReference type="EMBL" id="VEL33292.1"/>
    </source>
</evidence>
<dbReference type="AlphaFoldDB" id="A0A448XBY7"/>
<comment type="caution">
    <text evidence="2">The sequence shown here is derived from an EMBL/GenBank/DDBJ whole genome shotgun (WGS) entry which is preliminary data.</text>
</comment>
<gene>
    <name evidence="2" type="ORF">PXEA_LOCUS26732</name>
</gene>
<evidence type="ECO:0000313" key="3">
    <source>
        <dbReference type="Proteomes" id="UP000784294"/>
    </source>
</evidence>
<sequence length="175" mass="19931">MMSTTVPAKRLRIYQVHCLMPGDYDNYYGRGLGQSAFNYVLLTNRLLSDERKLSKQLTDELQSARSQLADEEAELIRTRAKLQQEMYLRLTKEEKQTRAHNRRISELEVKLTDATKRLAEPSFGSADLEEALLSPSQAVAFYNAVNQATAQLAAARKTAIRAEKMARELQVRCSF</sequence>
<reference evidence="2" key="1">
    <citation type="submission" date="2018-11" db="EMBL/GenBank/DDBJ databases">
        <authorList>
            <consortium name="Pathogen Informatics"/>
        </authorList>
    </citation>
    <scope>NUCLEOTIDE SEQUENCE</scope>
</reference>
<organism evidence="2 3">
    <name type="scientific">Protopolystoma xenopodis</name>
    <dbReference type="NCBI Taxonomy" id="117903"/>
    <lineage>
        <taxon>Eukaryota</taxon>
        <taxon>Metazoa</taxon>
        <taxon>Spiralia</taxon>
        <taxon>Lophotrochozoa</taxon>
        <taxon>Platyhelminthes</taxon>
        <taxon>Monogenea</taxon>
        <taxon>Polyopisthocotylea</taxon>
        <taxon>Polystomatidea</taxon>
        <taxon>Polystomatidae</taxon>
        <taxon>Protopolystoma</taxon>
    </lineage>
</organism>